<dbReference type="InterPro" id="IPR027417">
    <property type="entry name" value="P-loop_NTPase"/>
</dbReference>
<dbReference type="InParanoid" id="A0A401H493"/>
<reference evidence="1 2" key="1">
    <citation type="journal article" date="2018" name="Sci. Rep.">
        <title>Genome sequence of the cauliflower mushroom Sparassis crispa (Hanabiratake) and its association with beneficial usage.</title>
        <authorList>
            <person name="Kiyama R."/>
            <person name="Furutani Y."/>
            <person name="Kawaguchi K."/>
            <person name="Nakanishi T."/>
        </authorList>
    </citation>
    <scope>NUCLEOTIDE SEQUENCE [LARGE SCALE GENOMIC DNA]</scope>
</reference>
<dbReference type="Proteomes" id="UP000287166">
    <property type="component" value="Unassembled WGS sequence"/>
</dbReference>
<dbReference type="SUPFAM" id="SSF52540">
    <property type="entry name" value="P-loop containing nucleoside triphosphate hydrolases"/>
    <property type="match status" value="1"/>
</dbReference>
<dbReference type="GO" id="GO:0051015">
    <property type="term" value="F:actin filament binding"/>
    <property type="evidence" value="ECO:0007669"/>
    <property type="project" value="TreeGrafter"/>
</dbReference>
<accession>A0A401H493</accession>
<comment type="caution">
    <text evidence="1">The sequence shown here is derived from an EMBL/GenBank/DDBJ whole genome shotgun (WGS) entry which is preliminary data.</text>
</comment>
<dbReference type="OrthoDB" id="3027102at2759"/>
<dbReference type="GO" id="GO:0005737">
    <property type="term" value="C:cytoplasm"/>
    <property type="evidence" value="ECO:0007669"/>
    <property type="project" value="TreeGrafter"/>
</dbReference>
<evidence type="ECO:0000313" key="2">
    <source>
        <dbReference type="Proteomes" id="UP000287166"/>
    </source>
</evidence>
<dbReference type="GO" id="GO:0016020">
    <property type="term" value="C:membrane"/>
    <property type="evidence" value="ECO:0007669"/>
    <property type="project" value="TreeGrafter"/>
</dbReference>
<keyword evidence="2" id="KW-1185">Reference proteome</keyword>
<proteinExistence type="predicted"/>
<sequence length="127" mass="14489">MFIGLFDLPGPQNMTSRPNSLDQFCVNFANKRLQNFTEKKLFERHVCEYTTEGISRFVPQVPYFDNSECEASTDHTMTESFAKRWGNHSSFKAGTMDRSGFPTFTVNHFSGPVTAWTDGPGPDWSFE</sequence>
<dbReference type="GO" id="GO:0000146">
    <property type="term" value="F:microfilament motor activity"/>
    <property type="evidence" value="ECO:0007669"/>
    <property type="project" value="TreeGrafter"/>
</dbReference>
<dbReference type="RefSeq" id="XP_027620136.1">
    <property type="nucleotide sequence ID" value="XM_027764335.1"/>
</dbReference>
<dbReference type="Gene3D" id="1.20.58.530">
    <property type="match status" value="1"/>
</dbReference>
<name>A0A401H493_9APHY</name>
<dbReference type="InterPro" id="IPR036961">
    <property type="entry name" value="Kinesin_motor_dom_sf"/>
</dbReference>
<dbReference type="GO" id="GO:0007015">
    <property type="term" value="P:actin filament organization"/>
    <property type="evidence" value="ECO:0007669"/>
    <property type="project" value="TreeGrafter"/>
</dbReference>
<dbReference type="GeneID" id="38786140"/>
<dbReference type="GO" id="GO:0015629">
    <property type="term" value="C:actin cytoskeleton"/>
    <property type="evidence" value="ECO:0007669"/>
    <property type="project" value="TreeGrafter"/>
</dbReference>
<gene>
    <name evidence="1" type="ORF">SCP_1502310</name>
</gene>
<dbReference type="PANTHER" id="PTHR13140">
    <property type="entry name" value="MYOSIN"/>
    <property type="match status" value="1"/>
</dbReference>
<organism evidence="1 2">
    <name type="scientific">Sparassis crispa</name>
    <dbReference type="NCBI Taxonomy" id="139825"/>
    <lineage>
        <taxon>Eukaryota</taxon>
        <taxon>Fungi</taxon>
        <taxon>Dikarya</taxon>
        <taxon>Basidiomycota</taxon>
        <taxon>Agaricomycotina</taxon>
        <taxon>Agaricomycetes</taxon>
        <taxon>Polyporales</taxon>
        <taxon>Sparassidaceae</taxon>
        <taxon>Sparassis</taxon>
    </lineage>
</organism>
<dbReference type="PANTHER" id="PTHR13140:SF550">
    <property type="entry name" value="MYOSIN-IIIB ISOFORM X1"/>
    <property type="match status" value="1"/>
</dbReference>
<dbReference type="Gene3D" id="3.40.850.10">
    <property type="entry name" value="Kinesin motor domain"/>
    <property type="match status" value="1"/>
</dbReference>
<protein>
    <submittedName>
        <fullName evidence="1">Uncharacterized protein</fullName>
    </submittedName>
</protein>
<dbReference type="EMBL" id="BFAD01000015">
    <property type="protein sequence ID" value="GBE89223.1"/>
    <property type="molecule type" value="Genomic_DNA"/>
</dbReference>
<dbReference type="AlphaFoldDB" id="A0A401H493"/>
<dbReference type="STRING" id="139825.A0A401H493"/>
<evidence type="ECO:0000313" key="1">
    <source>
        <dbReference type="EMBL" id="GBE89223.1"/>
    </source>
</evidence>